<name>A0A367ZM94_9BACT</name>
<dbReference type="NCBIfam" id="NF041940">
    <property type="entry name" value="choice_anch_X"/>
    <property type="match status" value="2"/>
</dbReference>
<feature type="signal peptide" evidence="1">
    <location>
        <begin position="1"/>
        <end position="25"/>
    </location>
</feature>
<feature type="chain" id="PRO_5017025277" description="Carboxypeptidase regulatory-like domain-containing protein" evidence="1">
    <location>
        <begin position="26"/>
        <end position="388"/>
    </location>
</feature>
<gene>
    <name evidence="2" type="ORF">OZSIB_0518</name>
</gene>
<evidence type="ECO:0000313" key="2">
    <source>
        <dbReference type="EMBL" id="RCK78967.1"/>
    </source>
</evidence>
<dbReference type="PROSITE" id="PS51257">
    <property type="entry name" value="PROKAR_LIPOPROTEIN"/>
    <property type="match status" value="1"/>
</dbReference>
<evidence type="ECO:0000313" key="3">
    <source>
        <dbReference type="Proteomes" id="UP000252355"/>
    </source>
</evidence>
<organism evidence="2 3">
    <name type="scientific">Candidatus Ozemobacter sibiricus</name>
    <dbReference type="NCBI Taxonomy" id="2268124"/>
    <lineage>
        <taxon>Bacteria</taxon>
        <taxon>Candidatus Ozemobacteria</taxon>
        <taxon>Candidatus Ozemobacterales</taxon>
        <taxon>Candidatus Ozemobacteraceae</taxon>
        <taxon>Candidatus Ozemobacter</taxon>
    </lineage>
</organism>
<keyword evidence="1" id="KW-0732">Signal</keyword>
<dbReference type="Proteomes" id="UP000252355">
    <property type="component" value="Unassembled WGS sequence"/>
</dbReference>
<evidence type="ECO:0000256" key="1">
    <source>
        <dbReference type="SAM" id="SignalP"/>
    </source>
</evidence>
<reference evidence="2 3" key="1">
    <citation type="submission" date="2018-05" db="EMBL/GenBank/DDBJ databases">
        <title>A metagenomic window into the 2 km-deep terrestrial subsurface aquifer revealed taxonomically and functionally diverse microbial community comprising novel uncultured bacterial lineages.</title>
        <authorList>
            <person name="Kadnikov V.V."/>
            <person name="Mardanov A.V."/>
            <person name="Beletsky A.V."/>
            <person name="Banks D."/>
            <person name="Pimenov N.V."/>
            <person name="Frank Y.A."/>
            <person name="Karnachuk O.V."/>
            <person name="Ravin N.V."/>
        </authorList>
    </citation>
    <scope>NUCLEOTIDE SEQUENCE [LARGE SCALE GENOMIC DNA]</scope>
    <source>
        <strain evidence="2">BY5</strain>
    </source>
</reference>
<accession>A0A367ZM94</accession>
<sequence length="388" mass="42828">MRLARFNLVLLALSLLTLGTGCVQEKLVIPVATVTGKIVVPPAKDPLGVKVSVAGNPGISTYVNERGEFKLEFRTPGRYLLVCRGQQYDVDFVWVDAVLEETVSVGNVYLSEKIVGEAKWIATIVDFPDATGFKVKSLDPRWATDTIPMYDDGTHGDKIANDGIYTTRAQNLYTGSQLYSIIWMKDTEANEVKDPHREFERNGKSEIIVREPDMKVARGTVTSALTGVNYSEVVLATKMGARKINVDSDGKYAMPMEGNGKEYLVFRSPSFHIRAIPVDLTTMPIYDVPPVTLAAKGGGEAKFILIKSDFQEVVNPTVVADFTNWQPQALYDDGTNGDEVAGDGVYTRLFTRVAPGYHKYAFNITATNQVRDPYQESGDSQYSILLVK</sequence>
<protein>
    <recommendedName>
        <fullName evidence="4">Carboxypeptidase regulatory-like domain-containing protein</fullName>
    </recommendedName>
</protein>
<proteinExistence type="predicted"/>
<dbReference type="AlphaFoldDB" id="A0A367ZM94"/>
<evidence type="ECO:0008006" key="4">
    <source>
        <dbReference type="Google" id="ProtNLM"/>
    </source>
</evidence>
<dbReference type="EMBL" id="QOQW01000017">
    <property type="protein sequence ID" value="RCK78967.1"/>
    <property type="molecule type" value="Genomic_DNA"/>
</dbReference>
<comment type="caution">
    <text evidence="2">The sequence shown here is derived from an EMBL/GenBank/DDBJ whole genome shotgun (WGS) entry which is preliminary data.</text>
</comment>